<dbReference type="InterPro" id="IPR043128">
    <property type="entry name" value="Rev_trsase/Diguanyl_cyclase"/>
</dbReference>
<gene>
    <name evidence="6" type="ORF">RZN05_17185</name>
</gene>
<dbReference type="InterPro" id="IPR050469">
    <property type="entry name" value="Diguanylate_Cyclase"/>
</dbReference>
<dbReference type="PROSITE" id="PS50887">
    <property type="entry name" value="GGDEF"/>
    <property type="match status" value="1"/>
</dbReference>
<dbReference type="Pfam" id="PF00990">
    <property type="entry name" value="GGDEF"/>
    <property type="match status" value="1"/>
</dbReference>
<organism evidence="6 7">
    <name type="scientific">Sphingomonas agrestis</name>
    <dbReference type="NCBI Taxonomy" id="3080540"/>
    <lineage>
        <taxon>Bacteria</taxon>
        <taxon>Pseudomonadati</taxon>
        <taxon>Pseudomonadota</taxon>
        <taxon>Alphaproteobacteria</taxon>
        <taxon>Sphingomonadales</taxon>
        <taxon>Sphingomonadaceae</taxon>
        <taxon>Sphingomonas</taxon>
    </lineage>
</organism>
<evidence type="ECO:0000313" key="6">
    <source>
        <dbReference type="EMBL" id="MDV3458734.1"/>
    </source>
</evidence>
<sequence>MRFYLASSFLFPRSFRLRVFAICFVATHVPLLGYVGWGAATGRLALPEFLTLLLATVVGMGIALFGIGALLAPIHVAQEALATLEEGGNVEPLPQGSDDVIGSLLGSVNRAADAADSRMRALDLAAKEDMLTGVRNRRGFLADVAEMLPAERRGTIALLDLDQFKAVNDRFGHDEGDRVLRDFAARLSSELRRGDLVARWGGEEFAALFRGATEEEAGRVLARVSERLIAKPLIVVDGQAMTFSAGVCRFATDESLEEAINCADEALYEAKETGRNRIVRANRGGQRALPLD</sequence>
<evidence type="ECO:0000256" key="1">
    <source>
        <dbReference type="ARBA" id="ARBA00012528"/>
    </source>
</evidence>
<keyword evidence="3" id="KW-0472">Membrane</keyword>
<proteinExistence type="predicted"/>
<comment type="caution">
    <text evidence="6">The sequence shown here is derived from an EMBL/GenBank/DDBJ whole genome shotgun (WGS) entry which is preliminary data.</text>
</comment>
<evidence type="ECO:0000259" key="4">
    <source>
        <dbReference type="PROSITE" id="PS50885"/>
    </source>
</evidence>
<dbReference type="EMBL" id="JAWJEJ010000002">
    <property type="protein sequence ID" value="MDV3458734.1"/>
    <property type="molecule type" value="Genomic_DNA"/>
</dbReference>
<dbReference type="Proteomes" id="UP001273531">
    <property type="component" value="Unassembled WGS sequence"/>
</dbReference>
<name>A0ABU3YBG1_9SPHN</name>
<dbReference type="CDD" id="cd01949">
    <property type="entry name" value="GGDEF"/>
    <property type="match status" value="1"/>
</dbReference>
<dbReference type="Gene3D" id="3.30.70.270">
    <property type="match status" value="1"/>
</dbReference>
<dbReference type="InterPro" id="IPR000160">
    <property type="entry name" value="GGDEF_dom"/>
</dbReference>
<comment type="catalytic activity">
    <reaction evidence="2">
        <text>2 GTP = 3',3'-c-di-GMP + 2 diphosphate</text>
        <dbReference type="Rhea" id="RHEA:24898"/>
        <dbReference type="ChEBI" id="CHEBI:33019"/>
        <dbReference type="ChEBI" id="CHEBI:37565"/>
        <dbReference type="ChEBI" id="CHEBI:58805"/>
        <dbReference type="EC" id="2.7.7.65"/>
    </reaction>
</comment>
<accession>A0ABU3YBG1</accession>
<dbReference type="SUPFAM" id="SSF55073">
    <property type="entry name" value="Nucleotide cyclase"/>
    <property type="match status" value="1"/>
</dbReference>
<dbReference type="InterPro" id="IPR003660">
    <property type="entry name" value="HAMP_dom"/>
</dbReference>
<keyword evidence="3" id="KW-1133">Transmembrane helix</keyword>
<feature type="domain" description="GGDEF" evidence="5">
    <location>
        <begin position="152"/>
        <end position="283"/>
    </location>
</feature>
<dbReference type="PANTHER" id="PTHR45138:SF9">
    <property type="entry name" value="DIGUANYLATE CYCLASE DGCM-RELATED"/>
    <property type="match status" value="1"/>
</dbReference>
<keyword evidence="3" id="KW-0812">Transmembrane</keyword>
<dbReference type="InterPro" id="IPR029787">
    <property type="entry name" value="Nucleotide_cyclase"/>
</dbReference>
<keyword evidence="7" id="KW-1185">Reference proteome</keyword>
<reference evidence="6 7" key="1">
    <citation type="submission" date="2023-10" db="EMBL/GenBank/DDBJ databases">
        <title>Sphingomonas sp. HF-S4 16S ribosomal RNA gene Genome sequencing and assembly.</title>
        <authorList>
            <person name="Lee H."/>
        </authorList>
    </citation>
    <scope>NUCLEOTIDE SEQUENCE [LARGE SCALE GENOMIC DNA]</scope>
    <source>
        <strain evidence="6 7">HF-S4</strain>
    </source>
</reference>
<dbReference type="GO" id="GO:0052621">
    <property type="term" value="F:diguanylate cyclase activity"/>
    <property type="evidence" value="ECO:0007669"/>
    <property type="project" value="UniProtKB-EC"/>
</dbReference>
<dbReference type="SMART" id="SM00267">
    <property type="entry name" value="GGDEF"/>
    <property type="match status" value="1"/>
</dbReference>
<keyword evidence="6" id="KW-0808">Transferase</keyword>
<protein>
    <recommendedName>
        <fullName evidence="1">diguanylate cyclase</fullName>
        <ecNumber evidence="1">2.7.7.65</ecNumber>
    </recommendedName>
</protein>
<evidence type="ECO:0000256" key="3">
    <source>
        <dbReference type="SAM" id="Phobius"/>
    </source>
</evidence>
<dbReference type="PANTHER" id="PTHR45138">
    <property type="entry name" value="REGULATORY COMPONENTS OF SENSORY TRANSDUCTION SYSTEM"/>
    <property type="match status" value="1"/>
</dbReference>
<dbReference type="NCBIfam" id="TIGR00254">
    <property type="entry name" value="GGDEF"/>
    <property type="match status" value="1"/>
</dbReference>
<feature type="transmembrane region" description="Helical" evidence="3">
    <location>
        <begin position="49"/>
        <end position="72"/>
    </location>
</feature>
<evidence type="ECO:0000259" key="5">
    <source>
        <dbReference type="PROSITE" id="PS50887"/>
    </source>
</evidence>
<dbReference type="RefSeq" id="WP_317227907.1">
    <property type="nucleotide sequence ID" value="NZ_JAWJEJ010000002.1"/>
</dbReference>
<evidence type="ECO:0000256" key="2">
    <source>
        <dbReference type="ARBA" id="ARBA00034247"/>
    </source>
</evidence>
<keyword evidence="6" id="KW-0548">Nucleotidyltransferase</keyword>
<evidence type="ECO:0000313" key="7">
    <source>
        <dbReference type="Proteomes" id="UP001273531"/>
    </source>
</evidence>
<dbReference type="PROSITE" id="PS50885">
    <property type="entry name" value="HAMP"/>
    <property type="match status" value="1"/>
</dbReference>
<dbReference type="EC" id="2.7.7.65" evidence="1"/>
<feature type="domain" description="HAMP" evidence="4">
    <location>
        <begin position="68"/>
        <end position="120"/>
    </location>
</feature>
<feature type="transmembrane region" description="Helical" evidence="3">
    <location>
        <begin position="20"/>
        <end position="37"/>
    </location>
</feature>